<evidence type="ECO:0000256" key="1">
    <source>
        <dbReference type="SAM" id="MobiDB-lite"/>
    </source>
</evidence>
<organism evidence="4 5">
    <name type="scientific">Oopsacas minuta</name>
    <dbReference type="NCBI Taxonomy" id="111878"/>
    <lineage>
        <taxon>Eukaryota</taxon>
        <taxon>Metazoa</taxon>
        <taxon>Porifera</taxon>
        <taxon>Hexactinellida</taxon>
        <taxon>Hexasterophora</taxon>
        <taxon>Lyssacinosida</taxon>
        <taxon>Leucopsacidae</taxon>
        <taxon>Oopsacas</taxon>
    </lineage>
</organism>
<comment type="caution">
    <text evidence="4">The sequence shown here is derived from an EMBL/GenBank/DDBJ whole genome shotgun (WGS) entry which is preliminary data.</text>
</comment>
<evidence type="ECO:0000259" key="2">
    <source>
        <dbReference type="Pfam" id="PF12490"/>
    </source>
</evidence>
<evidence type="ECO:0000259" key="3">
    <source>
        <dbReference type="Pfam" id="PF21034"/>
    </source>
</evidence>
<dbReference type="GO" id="GO:0006914">
    <property type="term" value="P:autophagy"/>
    <property type="evidence" value="ECO:0007669"/>
    <property type="project" value="InterPro"/>
</dbReference>
<dbReference type="AlphaFoldDB" id="A0AAV7K9D8"/>
<dbReference type="GO" id="GO:0042594">
    <property type="term" value="P:response to starvation"/>
    <property type="evidence" value="ECO:0007669"/>
    <property type="project" value="TreeGrafter"/>
</dbReference>
<feature type="region of interest" description="Disordered" evidence="1">
    <location>
        <begin position="422"/>
        <end position="465"/>
    </location>
</feature>
<feature type="domain" description="BCAS3" evidence="2">
    <location>
        <begin position="206"/>
        <end position="308"/>
    </location>
</feature>
<proteinExistence type="predicted"/>
<evidence type="ECO:0000313" key="4">
    <source>
        <dbReference type="EMBL" id="KAI6657646.1"/>
    </source>
</evidence>
<feature type="domain" description="BCAS3 WD40" evidence="3">
    <location>
        <begin position="2"/>
        <end position="90"/>
    </location>
</feature>
<dbReference type="PANTHER" id="PTHR13268">
    <property type="entry name" value="BREAST CARCINOMA AMPLIFIED SEQUENCE 3"/>
    <property type="match status" value="1"/>
</dbReference>
<dbReference type="InterPro" id="IPR048382">
    <property type="entry name" value="BCAS3_WD40"/>
</dbReference>
<dbReference type="PANTHER" id="PTHR13268:SF0">
    <property type="entry name" value="BCAS3 MICROTUBULE ASSOCIATED CELL MIGRATION FACTOR"/>
    <property type="match status" value="1"/>
</dbReference>
<dbReference type="Pfam" id="PF21034">
    <property type="entry name" value="BCAS3_WD40"/>
    <property type="match status" value="1"/>
</dbReference>
<evidence type="ECO:0000313" key="5">
    <source>
        <dbReference type="Proteomes" id="UP001165289"/>
    </source>
</evidence>
<dbReference type="EMBL" id="JAKMXF010000111">
    <property type="protein sequence ID" value="KAI6657646.1"/>
    <property type="molecule type" value="Genomic_DNA"/>
</dbReference>
<gene>
    <name evidence="4" type="ORF">LOD99_389</name>
</gene>
<dbReference type="InterPro" id="IPR022175">
    <property type="entry name" value="BCAS3_dom"/>
</dbReference>
<keyword evidence="5" id="KW-1185">Reference proteome</keyword>
<dbReference type="InterPro" id="IPR045142">
    <property type="entry name" value="BCAS3-like"/>
</dbReference>
<dbReference type="GO" id="GO:0005737">
    <property type="term" value="C:cytoplasm"/>
    <property type="evidence" value="ECO:0007669"/>
    <property type="project" value="TreeGrafter"/>
</dbReference>
<feature type="compositionally biased region" description="Polar residues" evidence="1">
    <location>
        <begin position="446"/>
        <end position="465"/>
    </location>
</feature>
<protein>
    <submittedName>
        <fullName evidence="4">Breast carcinoma-amplified sequence 3 isoform X6</fullName>
    </submittedName>
</protein>
<name>A0AAV7K9D8_9METZ</name>
<reference evidence="4 5" key="1">
    <citation type="journal article" date="2023" name="BMC Biol.">
        <title>The compact genome of the sponge Oopsacas minuta (Hexactinellida) is lacking key metazoan core genes.</title>
        <authorList>
            <person name="Santini S."/>
            <person name="Schenkelaars Q."/>
            <person name="Jourda C."/>
            <person name="Duchesne M."/>
            <person name="Belahbib H."/>
            <person name="Rocher C."/>
            <person name="Selva M."/>
            <person name="Riesgo A."/>
            <person name="Vervoort M."/>
            <person name="Leys S.P."/>
            <person name="Kodjabachian L."/>
            <person name="Le Bivic A."/>
            <person name="Borchiellini C."/>
            <person name="Claverie J.M."/>
            <person name="Renard E."/>
        </authorList>
    </citation>
    <scope>NUCLEOTIDE SEQUENCE [LARGE SCALE GENOMIC DNA]</scope>
    <source>
        <strain evidence="4">SPO-2</strain>
    </source>
</reference>
<dbReference type="Pfam" id="PF12490">
    <property type="entry name" value="BCAS3"/>
    <property type="match status" value="1"/>
</dbReference>
<dbReference type="Proteomes" id="UP001165289">
    <property type="component" value="Unassembled WGS sequence"/>
</dbReference>
<sequence>MVQHLYVLHRGETSSVVQDIHFSTDSRWITVSTLRGTAHTFPITPYGGPISVRTHTDPLVANKLSRFHTTAGLDEANLLCKSGPDVTIVPDQLINNWANTCVGDVIRPIKVESLAIKPPLSAHRSPDMKTPAASQPQRLFRPQEGGTCLNAYFSTALTKSRSPSGSSCPLHKPAICESLFLLTGSGSLLEHKLTPIPVPPVQGIASQESPIQLNVHGLSEWCLIRDKDTPAFEPPLSKHSPLLVTSSIMRKLLQAHCYKGESTEDLQTPIKPVKNKEWLTNVELVTYAPPGRRLWMGPQFCFKTYQRPPSVDFSTLVYSSSPRSNNSEEGDRHIAPQIDLIHDDVTKTSSLPIHVRRSEPVSTSYHPEGWASAEDTPSDEILEVYGSWKDLEPISASAMGELGNVRDLISDAMEPDENKMVNTMYQSTRTDSPLTSSASPEGIYGSMQSLEDLNNPQSELFNSDQ</sequence>
<accession>A0AAV7K9D8</accession>
<feature type="compositionally biased region" description="Polar residues" evidence="1">
    <location>
        <begin position="422"/>
        <end position="439"/>
    </location>
</feature>